<evidence type="ECO:0000256" key="1">
    <source>
        <dbReference type="SAM" id="MobiDB-lite"/>
    </source>
</evidence>
<gene>
    <name evidence="2" type="ORF">RGQ29_000180</name>
</gene>
<reference evidence="2 3" key="1">
    <citation type="journal article" date="2023" name="G3 (Bethesda)">
        <title>A haplotype-resolved chromosome-scale genome for Quercus rubra L. provides insights into the genetics of adaptive traits for red oak species.</title>
        <authorList>
            <person name="Kapoor B."/>
            <person name="Jenkins J."/>
            <person name="Schmutz J."/>
            <person name="Zhebentyayeva T."/>
            <person name="Kuelheim C."/>
            <person name="Coggeshall M."/>
            <person name="Heim C."/>
            <person name="Lasky J.R."/>
            <person name="Leites L."/>
            <person name="Islam-Faridi N."/>
            <person name="Romero-Severson J."/>
            <person name="DeLeo V.L."/>
            <person name="Lucas S.M."/>
            <person name="Lazic D."/>
            <person name="Gailing O."/>
            <person name="Carlson J."/>
            <person name="Staton M."/>
        </authorList>
    </citation>
    <scope>NUCLEOTIDE SEQUENCE [LARGE SCALE GENOMIC DNA]</scope>
    <source>
        <strain evidence="2">Pseudo-F2</strain>
    </source>
</reference>
<comment type="caution">
    <text evidence="2">The sequence shown here is derived from an EMBL/GenBank/DDBJ whole genome shotgun (WGS) entry which is preliminary data.</text>
</comment>
<name>A0AAN7JCH1_QUERU</name>
<protein>
    <submittedName>
        <fullName evidence="2">Uncharacterized protein</fullName>
    </submittedName>
</protein>
<proteinExistence type="predicted"/>
<organism evidence="2 3">
    <name type="scientific">Quercus rubra</name>
    <name type="common">Northern red oak</name>
    <name type="synonym">Quercus borealis</name>
    <dbReference type="NCBI Taxonomy" id="3512"/>
    <lineage>
        <taxon>Eukaryota</taxon>
        <taxon>Viridiplantae</taxon>
        <taxon>Streptophyta</taxon>
        <taxon>Embryophyta</taxon>
        <taxon>Tracheophyta</taxon>
        <taxon>Spermatophyta</taxon>
        <taxon>Magnoliopsida</taxon>
        <taxon>eudicotyledons</taxon>
        <taxon>Gunneridae</taxon>
        <taxon>Pentapetalae</taxon>
        <taxon>rosids</taxon>
        <taxon>fabids</taxon>
        <taxon>Fagales</taxon>
        <taxon>Fagaceae</taxon>
        <taxon>Quercus</taxon>
    </lineage>
</organism>
<feature type="compositionally biased region" description="Polar residues" evidence="1">
    <location>
        <begin position="31"/>
        <end position="52"/>
    </location>
</feature>
<feature type="compositionally biased region" description="Basic residues" evidence="1">
    <location>
        <begin position="55"/>
        <end position="65"/>
    </location>
</feature>
<evidence type="ECO:0000313" key="3">
    <source>
        <dbReference type="Proteomes" id="UP001324115"/>
    </source>
</evidence>
<dbReference type="Proteomes" id="UP001324115">
    <property type="component" value="Unassembled WGS sequence"/>
</dbReference>
<dbReference type="EMBL" id="JAXUIC010000001">
    <property type="protein sequence ID" value="KAK4605785.1"/>
    <property type="molecule type" value="Genomic_DNA"/>
</dbReference>
<accession>A0AAN7JCH1</accession>
<sequence length="164" mass="18578">MAEAAKRLKRRLFDSFQSPEKKNHVAVTVTHVKTPNKTSNSNASNSQDFNTDASKKKKKKKKKKKIIDTQQPQPQADDVDPFASQGVNDTPLAAGDIEIILQSFADRIDREGIYIELFHRDVVANLVELWRSFKDAEIKCKLQEARFREELLNAAVISSSHTNL</sequence>
<keyword evidence="3" id="KW-1185">Reference proteome</keyword>
<dbReference type="AlphaFoldDB" id="A0AAN7JCH1"/>
<evidence type="ECO:0000313" key="2">
    <source>
        <dbReference type="EMBL" id="KAK4605785.1"/>
    </source>
</evidence>
<feature type="region of interest" description="Disordered" evidence="1">
    <location>
        <begin position="1"/>
        <end position="87"/>
    </location>
</feature>